<accession>A0A4P9W4X2</accession>
<feature type="region of interest" description="Disordered" evidence="1">
    <location>
        <begin position="221"/>
        <end position="240"/>
    </location>
</feature>
<name>A0A4P9W4X2_9FUNG</name>
<proteinExistence type="predicted"/>
<protein>
    <recommendedName>
        <fullName evidence="4">Mediator complex subunit 16</fullName>
    </recommendedName>
</protein>
<reference evidence="3" key="1">
    <citation type="journal article" date="2018" name="Nat. Microbiol.">
        <title>Leveraging single-cell genomics to expand the fungal tree of life.</title>
        <authorList>
            <person name="Ahrendt S.R."/>
            <person name="Quandt C.A."/>
            <person name="Ciobanu D."/>
            <person name="Clum A."/>
            <person name="Salamov A."/>
            <person name="Andreopoulos B."/>
            <person name="Cheng J.F."/>
            <person name="Woyke T."/>
            <person name="Pelin A."/>
            <person name="Henrissat B."/>
            <person name="Reynolds N.K."/>
            <person name="Benny G.L."/>
            <person name="Smith M.E."/>
            <person name="James T.Y."/>
            <person name="Grigoriev I.V."/>
        </authorList>
    </citation>
    <scope>NUCLEOTIDE SEQUENCE [LARGE SCALE GENOMIC DNA]</scope>
</reference>
<evidence type="ECO:0000313" key="3">
    <source>
        <dbReference type="Proteomes" id="UP000269721"/>
    </source>
</evidence>
<dbReference type="EMBL" id="KZ997547">
    <property type="protein sequence ID" value="RKO87274.1"/>
    <property type="molecule type" value="Genomic_DNA"/>
</dbReference>
<keyword evidence="3" id="KW-1185">Reference proteome</keyword>
<evidence type="ECO:0008006" key="4">
    <source>
        <dbReference type="Google" id="ProtNLM"/>
    </source>
</evidence>
<feature type="non-terminal residue" evidence="2">
    <location>
        <position position="1001"/>
    </location>
</feature>
<dbReference type="OrthoDB" id="4139168at2759"/>
<dbReference type="SUPFAM" id="SSF50978">
    <property type="entry name" value="WD40 repeat-like"/>
    <property type="match status" value="1"/>
</dbReference>
<dbReference type="AlphaFoldDB" id="A0A4P9W4X2"/>
<sequence length="1001" mass="107112">MPAQTQQPPPQAAPETTPFSSQRCVFYPVLRDANPLESKREKDVLSLATTRTESGAWVGGGFTRFGDAAFFYLPAGAVVARPSSLRTKPPPFLHSRPLHCWARWVEGLRDAFCVFAGFGVGFREAGMRADAAMRARDGTRFVCPFPCPFPVRCFDECPCGAGGGALLVRIQIGLIVSRDTFGVRRGVSPCGKIGARIDCSVKNLIAVASPRPQTLVTITGKRKRRSADSVEDRPARKLSVLHPLPPPSSSLYSTASLRGADKVHSGGDVTAVCWNPSGTRLLSVDTSGAVVVWAPHKHCLDEWDPVIAGSVGSPVVAVEWFKENRRYRLAPDTRPRASSNPAVADVEVVDLTDGSPPPTDVNGLEITPRVSFRRGAFEGLLPLAGPAFVVLTDDAKLHVFHLDPATNSWNDFSTALPGFDALSEASPFGSSTDRIVLADVIPIAVNTVRVVAHCPAIMVDSVAVIDAVVRCAESAIDCKELPPVPLSSDEATSAQPPTHLRFASPTQLLIVLPTSPNPPTLTTATLTTPASWTLTSTALTSASASHATALQVNRADGIALVACADGTVRACKVGADTDTGFGLACFPGGGVAWTVMPGDPIDGLALSPNAVEVFVWRDPVGVGRGGVVERCLCAAEVGVGSLSPEALESLVNNFANRLTLSLLHNVDYADLVGLLRELHVRLDLKDLPERVLAQVHRRYDRALKPNAPHTAATFPLPLEGSSLAIEGRLFGLQMAVFQSLATRRIQHRNTYITLQLYVVLTTCLSGFKNPRFARDRLFAATSGEIAAITVDDFRKDLIPHVAFQVIWALEIVAHLMRQVSLCFNLKRKPEEVDVVVVDDGAAASPPWPPPPPTPLALFSHPATHRALQATLYLSTLLMSRLKRDLSRLSAPTLADADSLRTPLTNLVTALTRTHLNLDHTKEIIAAFRPTVPPKDAIASTLAAPFPAPETLAAVRAAFDARHGDLFLDRTAASAVDFVWVGVDPVVGGAPLERFDVVGKMG</sequence>
<evidence type="ECO:0000313" key="2">
    <source>
        <dbReference type="EMBL" id="RKO87274.1"/>
    </source>
</evidence>
<dbReference type="InterPro" id="IPR001680">
    <property type="entry name" value="WD40_rpt"/>
</dbReference>
<evidence type="ECO:0000256" key="1">
    <source>
        <dbReference type="SAM" id="MobiDB-lite"/>
    </source>
</evidence>
<dbReference type="SMART" id="SM00320">
    <property type="entry name" value="WD40"/>
    <property type="match status" value="2"/>
</dbReference>
<dbReference type="InterPro" id="IPR036322">
    <property type="entry name" value="WD40_repeat_dom_sf"/>
</dbReference>
<gene>
    <name evidence="2" type="ORF">BDK51DRAFT_46407</name>
</gene>
<feature type="compositionally biased region" description="Basic and acidic residues" evidence="1">
    <location>
        <begin position="226"/>
        <end position="235"/>
    </location>
</feature>
<dbReference type="Proteomes" id="UP000269721">
    <property type="component" value="Unassembled WGS sequence"/>
</dbReference>
<organism evidence="2 3">
    <name type="scientific">Blyttiomyces helicus</name>
    <dbReference type="NCBI Taxonomy" id="388810"/>
    <lineage>
        <taxon>Eukaryota</taxon>
        <taxon>Fungi</taxon>
        <taxon>Fungi incertae sedis</taxon>
        <taxon>Chytridiomycota</taxon>
        <taxon>Chytridiomycota incertae sedis</taxon>
        <taxon>Chytridiomycetes</taxon>
        <taxon>Chytridiomycetes incertae sedis</taxon>
        <taxon>Blyttiomyces</taxon>
    </lineage>
</organism>